<dbReference type="EMBL" id="QWLL01000017">
    <property type="protein sequence ID" value="RII78274.1"/>
    <property type="molecule type" value="Genomic_DNA"/>
</dbReference>
<dbReference type="PANTHER" id="PTHR30034">
    <property type="entry name" value="FLAGELLAR MOTOR SWITCH PROTEIN FLIM"/>
    <property type="match status" value="1"/>
</dbReference>
<dbReference type="Pfam" id="PF01052">
    <property type="entry name" value="FliMN_C"/>
    <property type="match status" value="1"/>
</dbReference>
<feature type="domain" description="Flagellar motor switch protein FliN-like C-terminal" evidence="2">
    <location>
        <begin position="227"/>
        <end position="295"/>
    </location>
</feature>
<dbReference type="AlphaFoldDB" id="A0A399M8Z9"/>
<reference evidence="5 6" key="1">
    <citation type="submission" date="2018-08" db="EMBL/GenBank/DDBJ databases">
        <title>Draft genome sequence of the cyanotroph, Pseudomonas monteilii BCN3.</title>
        <authorList>
            <person name="Jones L.B."/>
            <person name="Kunz D.A."/>
        </authorList>
    </citation>
    <scope>NUCLEOTIDE SEQUENCE [LARGE SCALE GENOMIC DNA]</scope>
    <source>
        <strain evidence="5 6">BCN3</strain>
    </source>
</reference>
<evidence type="ECO:0000313" key="6">
    <source>
        <dbReference type="Proteomes" id="UP000265875"/>
    </source>
</evidence>
<dbReference type="SUPFAM" id="SSF101801">
    <property type="entry name" value="Surface presentation of antigens (SPOA)"/>
    <property type="match status" value="1"/>
</dbReference>
<comment type="similarity">
    <text evidence="1">Belongs to the FliN/MopA/SpaO family.</text>
</comment>
<dbReference type="InterPro" id="IPR001543">
    <property type="entry name" value="FliN-like_C"/>
</dbReference>
<comment type="caution">
    <text evidence="5">The sequence shown here is derived from an EMBL/GenBank/DDBJ whole genome shotgun (WGS) entry which is preliminary data.</text>
</comment>
<dbReference type="GO" id="GO:0071978">
    <property type="term" value="P:bacterial-type flagellum-dependent swarming motility"/>
    <property type="evidence" value="ECO:0007669"/>
    <property type="project" value="TreeGrafter"/>
</dbReference>
<dbReference type="Proteomes" id="UP000265875">
    <property type="component" value="Unassembled WGS sequence"/>
</dbReference>
<dbReference type="GO" id="GO:0050918">
    <property type="term" value="P:positive chemotaxis"/>
    <property type="evidence" value="ECO:0007669"/>
    <property type="project" value="TreeGrafter"/>
</dbReference>
<dbReference type="Gene3D" id="2.30.330.10">
    <property type="entry name" value="SpoA-like"/>
    <property type="match status" value="1"/>
</dbReference>
<gene>
    <name evidence="5" type="ORF">D0894_08555</name>
</gene>
<accession>A0A399M8Z9</accession>
<feature type="domain" description="SpaO N-terminal" evidence="3">
    <location>
        <begin position="7"/>
        <end position="136"/>
    </location>
</feature>
<dbReference type="RefSeq" id="WP_119369391.1">
    <property type="nucleotide sequence ID" value="NZ_QWLL01000017.1"/>
</dbReference>
<sequence length="302" mass="33352">MTSTLLLRCVEQLDYERRHAVARWQREGHPVQLSQPSPQARYLTFWAQGCHGLWQGMVEAREWLHAVAPQWSQWLLQEGTGQEVLDLFSAVSRPVEVAPELLDYQRLFAFGLIQGEALQGACLPCIGTPQSNVWVIEGPSQRKEASRPLQAWLQAVPQVLRIVLGTSELARLPYRQLAMGDVLVIAEQTRQLFMADLCIGQFTFGKEGLHMQLTPPDNLSPGTPSVLSELPVKLEFVLGELTLSLAALNAFIEGQVLPLESTAASNVEVRVAGKCIAVGELVQLGDRLGVELREVGRGMGNE</sequence>
<dbReference type="InterPro" id="IPR036429">
    <property type="entry name" value="SpoA-like_sf"/>
</dbReference>
<dbReference type="Pfam" id="PF26304">
    <property type="entry name" value="FliMN_C_rel"/>
    <property type="match status" value="1"/>
</dbReference>
<evidence type="ECO:0000259" key="3">
    <source>
        <dbReference type="Pfam" id="PF26294"/>
    </source>
</evidence>
<feature type="domain" description="SpaO FliM/N C-terminal related" evidence="4">
    <location>
        <begin position="154"/>
        <end position="211"/>
    </location>
</feature>
<dbReference type="InterPro" id="IPR058805">
    <property type="entry name" value="SpaO_FliMN_C_rel"/>
</dbReference>
<evidence type="ECO:0000256" key="1">
    <source>
        <dbReference type="ARBA" id="ARBA00009226"/>
    </source>
</evidence>
<name>A0A399M8Z9_9PSED</name>
<dbReference type="PANTHER" id="PTHR30034:SF5">
    <property type="entry name" value="SECRETION SYSTEM APPARATUS PROTEIN SSAQ"/>
    <property type="match status" value="1"/>
</dbReference>
<dbReference type="InterPro" id="IPR058804">
    <property type="entry name" value="SpaO_N"/>
</dbReference>
<protein>
    <submittedName>
        <fullName evidence="5">Uncharacterized protein</fullName>
    </submittedName>
</protein>
<evidence type="ECO:0000259" key="2">
    <source>
        <dbReference type="Pfam" id="PF01052"/>
    </source>
</evidence>
<organism evidence="5 6">
    <name type="scientific">Pseudomonas monteilii</name>
    <dbReference type="NCBI Taxonomy" id="76759"/>
    <lineage>
        <taxon>Bacteria</taxon>
        <taxon>Pseudomonadati</taxon>
        <taxon>Pseudomonadota</taxon>
        <taxon>Gammaproteobacteria</taxon>
        <taxon>Pseudomonadales</taxon>
        <taxon>Pseudomonadaceae</taxon>
        <taxon>Pseudomonas</taxon>
    </lineage>
</organism>
<evidence type="ECO:0000259" key="4">
    <source>
        <dbReference type="Pfam" id="PF26304"/>
    </source>
</evidence>
<proteinExistence type="inferred from homology"/>
<dbReference type="Pfam" id="PF26294">
    <property type="entry name" value="SpaO_N"/>
    <property type="match status" value="1"/>
</dbReference>
<evidence type="ECO:0000313" key="5">
    <source>
        <dbReference type="EMBL" id="RII78274.1"/>
    </source>
</evidence>